<evidence type="ECO:0000313" key="2">
    <source>
        <dbReference type="EMBL" id="KAK9770727.1"/>
    </source>
</evidence>
<reference evidence="2 3" key="1">
    <citation type="submission" date="2024-02" db="EMBL/GenBank/DDBJ databases">
        <title>First draft genome assembly of two strains of Seiridium cardinale.</title>
        <authorList>
            <person name="Emiliani G."/>
            <person name="Scali E."/>
        </authorList>
    </citation>
    <scope>NUCLEOTIDE SEQUENCE [LARGE SCALE GENOMIC DNA]</scope>
    <source>
        <strain evidence="2 3">BM-138-000479</strain>
    </source>
</reference>
<organism evidence="2 3">
    <name type="scientific">Seiridium cardinale</name>
    <dbReference type="NCBI Taxonomy" id="138064"/>
    <lineage>
        <taxon>Eukaryota</taxon>
        <taxon>Fungi</taxon>
        <taxon>Dikarya</taxon>
        <taxon>Ascomycota</taxon>
        <taxon>Pezizomycotina</taxon>
        <taxon>Sordariomycetes</taxon>
        <taxon>Xylariomycetidae</taxon>
        <taxon>Amphisphaeriales</taxon>
        <taxon>Sporocadaceae</taxon>
        <taxon>Seiridium</taxon>
    </lineage>
</organism>
<evidence type="ECO:0000256" key="1">
    <source>
        <dbReference type="SAM" id="MobiDB-lite"/>
    </source>
</evidence>
<dbReference type="EMBL" id="JARVKM010000087">
    <property type="protein sequence ID" value="KAK9770727.1"/>
    <property type="molecule type" value="Genomic_DNA"/>
</dbReference>
<protein>
    <submittedName>
        <fullName evidence="2">Uncharacterized protein</fullName>
    </submittedName>
</protein>
<dbReference type="Proteomes" id="UP001465668">
    <property type="component" value="Unassembled WGS sequence"/>
</dbReference>
<accession>A0ABR2XAE1</accession>
<sequence>MPQYSKSMAQALNSTKLMSMDFLISPSSLTCFLRLQSREAPIVRPPNTSYHTDDTRHPRYPRRGRVGSAHHKAASRACRRTPADDQSVARLGTQAGADTRRTGQGELRMRGLDGDAAASRDIDCDAVAAGARCEIRRTRPVVGRTCRDGGRAGPGVGERGRDGGEGKVRIAHIRHGCDGARHCRGGRARADCTRGAAGRAVAVVQRAVLAVGAADARKGRPLRFAADVVGRTRVASFHGGRGVLEWRYIIGGCESDEVEC</sequence>
<feature type="region of interest" description="Disordered" evidence="1">
    <location>
        <begin position="43"/>
        <end position="103"/>
    </location>
</feature>
<name>A0ABR2XAE1_9PEZI</name>
<gene>
    <name evidence="2" type="ORF">SCAR479_12616</name>
</gene>
<feature type="compositionally biased region" description="Basic residues" evidence="1">
    <location>
        <begin position="58"/>
        <end position="79"/>
    </location>
</feature>
<evidence type="ECO:0000313" key="3">
    <source>
        <dbReference type="Proteomes" id="UP001465668"/>
    </source>
</evidence>
<keyword evidence="3" id="KW-1185">Reference proteome</keyword>
<proteinExistence type="predicted"/>
<comment type="caution">
    <text evidence="2">The sequence shown here is derived from an EMBL/GenBank/DDBJ whole genome shotgun (WGS) entry which is preliminary data.</text>
</comment>